<feature type="transmembrane region" description="Helical" evidence="8">
    <location>
        <begin position="118"/>
        <end position="135"/>
    </location>
</feature>
<organism evidence="10 11">
    <name type="scientific">Microbacterium invictum</name>
    <dbReference type="NCBI Taxonomy" id="515415"/>
    <lineage>
        <taxon>Bacteria</taxon>
        <taxon>Bacillati</taxon>
        <taxon>Actinomycetota</taxon>
        <taxon>Actinomycetes</taxon>
        <taxon>Micrococcales</taxon>
        <taxon>Microbacteriaceae</taxon>
        <taxon>Microbacterium</taxon>
    </lineage>
</organism>
<dbReference type="InterPro" id="IPR035952">
    <property type="entry name" value="Rhomboid-like_sf"/>
</dbReference>
<evidence type="ECO:0000256" key="5">
    <source>
        <dbReference type="ARBA" id="ARBA00022801"/>
    </source>
</evidence>
<dbReference type="RefSeq" id="WP_322410492.1">
    <property type="nucleotide sequence ID" value="NZ_CP139779.1"/>
</dbReference>
<evidence type="ECO:0000313" key="11">
    <source>
        <dbReference type="Proteomes" id="UP001324533"/>
    </source>
</evidence>
<evidence type="ECO:0000256" key="2">
    <source>
        <dbReference type="ARBA" id="ARBA00009045"/>
    </source>
</evidence>
<keyword evidence="6 8" id="KW-1133">Transmembrane helix</keyword>
<proteinExistence type="inferred from homology"/>
<sequence>MTAAATSPRSTSRWTTRALQPLILAAIMWAITALDAVLPGSWVRMFGIESWALEGLDGILLAHGLHSGWPHLLANTIPFLVLGVLVALDGIGRFWAVTAIVAVIAGVGTWILNAPGTITVGASGMVFGYFGYLVVRAFVARSLGHGILYALIALTVVALYGGSMLAGIFRAADGISWQAHLFGAIGGAIAAIALRRTRAGARSRAPQPHHRVG</sequence>
<dbReference type="EC" id="3.4.21.105" evidence="10"/>
<dbReference type="EMBL" id="CP139779">
    <property type="protein sequence ID" value="WQB70345.1"/>
    <property type="molecule type" value="Genomic_DNA"/>
</dbReference>
<evidence type="ECO:0000313" key="10">
    <source>
        <dbReference type="EMBL" id="WQB70345.1"/>
    </source>
</evidence>
<dbReference type="Proteomes" id="UP001324533">
    <property type="component" value="Chromosome"/>
</dbReference>
<evidence type="ECO:0000256" key="7">
    <source>
        <dbReference type="ARBA" id="ARBA00023136"/>
    </source>
</evidence>
<comment type="similarity">
    <text evidence="2">Belongs to the peptidase S54 family.</text>
</comment>
<feature type="transmembrane region" description="Helical" evidence="8">
    <location>
        <begin position="68"/>
        <end position="87"/>
    </location>
</feature>
<evidence type="ECO:0000256" key="1">
    <source>
        <dbReference type="ARBA" id="ARBA00004141"/>
    </source>
</evidence>
<dbReference type="SUPFAM" id="SSF144091">
    <property type="entry name" value="Rhomboid-like"/>
    <property type="match status" value="1"/>
</dbReference>
<dbReference type="InterPro" id="IPR022764">
    <property type="entry name" value="Peptidase_S54_rhomboid_dom"/>
</dbReference>
<evidence type="ECO:0000259" key="9">
    <source>
        <dbReference type="Pfam" id="PF01694"/>
    </source>
</evidence>
<name>A0ABZ0V9Q9_9MICO</name>
<feature type="transmembrane region" description="Helical" evidence="8">
    <location>
        <begin position="147"/>
        <end position="169"/>
    </location>
</feature>
<dbReference type="Pfam" id="PF01694">
    <property type="entry name" value="Rhomboid"/>
    <property type="match status" value="1"/>
</dbReference>
<feature type="transmembrane region" description="Helical" evidence="8">
    <location>
        <begin position="175"/>
        <end position="194"/>
    </location>
</feature>
<evidence type="ECO:0000256" key="4">
    <source>
        <dbReference type="ARBA" id="ARBA00022692"/>
    </source>
</evidence>
<feature type="domain" description="Peptidase S54 rhomboid" evidence="9">
    <location>
        <begin position="64"/>
        <end position="196"/>
    </location>
</feature>
<dbReference type="PANTHER" id="PTHR43066">
    <property type="entry name" value="RHOMBOID-RELATED PROTEIN"/>
    <property type="match status" value="1"/>
</dbReference>
<dbReference type="Gene3D" id="1.20.1540.10">
    <property type="entry name" value="Rhomboid-like"/>
    <property type="match status" value="1"/>
</dbReference>
<keyword evidence="7 8" id="KW-0472">Membrane</keyword>
<keyword evidence="5 10" id="KW-0378">Hydrolase</keyword>
<feature type="transmembrane region" description="Helical" evidence="8">
    <location>
        <begin position="94"/>
        <end position="112"/>
    </location>
</feature>
<comment type="subcellular location">
    <subcellularLocation>
        <location evidence="1">Membrane</location>
        <topology evidence="1">Multi-pass membrane protein</topology>
    </subcellularLocation>
</comment>
<evidence type="ECO:0000256" key="6">
    <source>
        <dbReference type="ARBA" id="ARBA00022989"/>
    </source>
</evidence>
<protein>
    <submittedName>
        <fullName evidence="10">Rhomboid family intramembrane serine protease</fullName>
        <ecNumber evidence="10">3.4.21.105</ecNumber>
    </submittedName>
</protein>
<dbReference type="GO" id="GO:0006508">
    <property type="term" value="P:proteolysis"/>
    <property type="evidence" value="ECO:0007669"/>
    <property type="project" value="UniProtKB-KW"/>
</dbReference>
<keyword evidence="11" id="KW-1185">Reference proteome</keyword>
<keyword evidence="4 8" id="KW-0812">Transmembrane</keyword>
<dbReference type="PANTHER" id="PTHR43066:SF1">
    <property type="entry name" value="RHOMBOID PROTEIN 2"/>
    <property type="match status" value="1"/>
</dbReference>
<gene>
    <name evidence="10" type="ORF">T9R20_16865</name>
</gene>
<evidence type="ECO:0000256" key="3">
    <source>
        <dbReference type="ARBA" id="ARBA00022670"/>
    </source>
</evidence>
<reference evidence="10 11" key="1">
    <citation type="submission" date="2023-06" db="EMBL/GenBank/DDBJ databases">
        <title>Rock-solubilizing bacteria, Microbacterium invictum, promotes re-establishment of vegetation in rocky wasteland by accelerating rock bio-weathering and reshaping soil bacterial community.</title>
        <authorList>
            <person name="Liu C."/>
        </authorList>
    </citation>
    <scope>NUCLEOTIDE SEQUENCE [LARGE SCALE GENOMIC DNA]</scope>
    <source>
        <strain evidence="10 11">X-18</strain>
    </source>
</reference>
<feature type="transmembrane region" description="Helical" evidence="8">
    <location>
        <begin position="21"/>
        <end position="48"/>
    </location>
</feature>
<accession>A0ABZ0V9Q9</accession>
<keyword evidence="3 10" id="KW-0645">Protease</keyword>
<evidence type="ECO:0000256" key="8">
    <source>
        <dbReference type="SAM" id="Phobius"/>
    </source>
</evidence>
<dbReference type="GO" id="GO:0008233">
    <property type="term" value="F:peptidase activity"/>
    <property type="evidence" value="ECO:0007669"/>
    <property type="project" value="UniProtKB-KW"/>
</dbReference>